<feature type="region of interest" description="Disordered" evidence="1">
    <location>
        <begin position="246"/>
        <end position="469"/>
    </location>
</feature>
<feature type="compositionally biased region" description="Polar residues" evidence="1">
    <location>
        <begin position="450"/>
        <end position="469"/>
    </location>
</feature>
<evidence type="ECO:0000256" key="2">
    <source>
        <dbReference type="SAM" id="Phobius"/>
    </source>
</evidence>
<keyword evidence="2" id="KW-0812">Transmembrane</keyword>
<dbReference type="OrthoDB" id="6207629at2759"/>
<feature type="compositionally biased region" description="Basic and acidic residues" evidence="1">
    <location>
        <begin position="262"/>
        <end position="287"/>
    </location>
</feature>
<keyword evidence="2" id="KW-0472">Membrane</keyword>
<dbReference type="EnsemblMetazoa" id="G6285.8">
    <property type="protein sequence ID" value="G6285.8:cds"/>
    <property type="gene ID" value="G6285"/>
</dbReference>
<feature type="compositionally biased region" description="Basic residues" evidence="1">
    <location>
        <begin position="318"/>
        <end position="341"/>
    </location>
</feature>
<dbReference type="OMA" id="ENITECC"/>
<evidence type="ECO:0000256" key="3">
    <source>
        <dbReference type="SAM" id="SignalP"/>
    </source>
</evidence>
<name>A0A8W8NKX2_MAGGI</name>
<evidence type="ECO:0000256" key="1">
    <source>
        <dbReference type="SAM" id="MobiDB-lite"/>
    </source>
</evidence>
<sequence>METSGKFINFVITITVVTVTQFQGTVYGQGNVPCCSSGQTENITECCLLCDSKTNCSALDLKTLYTNDRRCIMSTTSTEATSAVGTTLSESETSTTYTTPPTGEDGGQVTLCVSACPGGSYEDQNQTCLECTYGRNSTGDCCPNGTRSKDNGNITICVVIPVPTSTPEPSVDDKIYIIIGSVVGGLVVLGLLVVVVCLCCRRQGNGQQGQNRPISRLLELRKRKNYDYPDFQLPSANELKSVEESIVTGGRGPGPYENTATLDHRDIARRAQQEQDKIGRYARDPTGKKKKGNQSTANDDEEPQETYENQSTIDLHSKGVHKKKKGPFNKLSQKFRSKKGHKQLDAKTRRKTEPPAVTEPLEAYEDVNSPSPQADLPTETYEDVGSGHPDFPQENYEGVDMPVNLNDDMPTEEYTAMDPSTLVPQAETQPKKKSKKPKKKAISQKGAENPTFSSENPYANYTPGAQQIQQSESDLQIYQNLAVGPEEEYVNY</sequence>
<dbReference type="EnsemblMetazoa" id="G6285.10">
    <property type="protein sequence ID" value="G6285.10:cds"/>
    <property type="gene ID" value="G6285"/>
</dbReference>
<evidence type="ECO:0000313" key="4">
    <source>
        <dbReference type="EnsemblMetazoa" id="G6285.10:cds"/>
    </source>
</evidence>
<dbReference type="Proteomes" id="UP000005408">
    <property type="component" value="Unassembled WGS sequence"/>
</dbReference>
<feature type="transmembrane region" description="Helical" evidence="2">
    <location>
        <begin position="175"/>
        <end position="200"/>
    </location>
</feature>
<keyword evidence="5" id="KW-1185">Reference proteome</keyword>
<dbReference type="EnsemblMetazoa" id="G6285.5">
    <property type="protein sequence ID" value="G6285.5:cds"/>
    <property type="gene ID" value="G6285"/>
</dbReference>
<organism evidence="4 5">
    <name type="scientific">Magallana gigas</name>
    <name type="common">Pacific oyster</name>
    <name type="synonym">Crassostrea gigas</name>
    <dbReference type="NCBI Taxonomy" id="29159"/>
    <lineage>
        <taxon>Eukaryota</taxon>
        <taxon>Metazoa</taxon>
        <taxon>Spiralia</taxon>
        <taxon>Lophotrochozoa</taxon>
        <taxon>Mollusca</taxon>
        <taxon>Bivalvia</taxon>
        <taxon>Autobranchia</taxon>
        <taxon>Pteriomorphia</taxon>
        <taxon>Ostreida</taxon>
        <taxon>Ostreoidea</taxon>
        <taxon>Ostreidae</taxon>
        <taxon>Magallana</taxon>
    </lineage>
</organism>
<reference evidence="4" key="1">
    <citation type="submission" date="2022-08" db="UniProtKB">
        <authorList>
            <consortium name="EnsemblMetazoa"/>
        </authorList>
    </citation>
    <scope>IDENTIFICATION</scope>
    <source>
        <strain evidence="4">05x7-T-G4-1.051#20</strain>
    </source>
</reference>
<feature type="compositionally biased region" description="Low complexity" evidence="1">
    <location>
        <begin position="85"/>
        <end position="102"/>
    </location>
</feature>
<feature type="signal peptide" evidence="3">
    <location>
        <begin position="1"/>
        <end position="28"/>
    </location>
</feature>
<proteinExistence type="predicted"/>
<keyword evidence="3" id="KW-0732">Signal</keyword>
<evidence type="ECO:0000313" key="5">
    <source>
        <dbReference type="Proteomes" id="UP000005408"/>
    </source>
</evidence>
<accession>A0A8W8NKX2</accession>
<feature type="chain" id="PRO_5042432142" evidence="3">
    <location>
        <begin position="29"/>
        <end position="492"/>
    </location>
</feature>
<dbReference type="EnsemblMetazoa" id="G6285.11">
    <property type="protein sequence ID" value="G6285.11:cds"/>
    <property type="gene ID" value="G6285"/>
</dbReference>
<feature type="compositionally biased region" description="Basic residues" evidence="1">
    <location>
        <begin position="431"/>
        <end position="442"/>
    </location>
</feature>
<dbReference type="AlphaFoldDB" id="A0A8W8NKX2"/>
<feature type="region of interest" description="Disordered" evidence="1">
    <location>
        <begin position="83"/>
        <end position="102"/>
    </location>
</feature>
<keyword evidence="2" id="KW-1133">Transmembrane helix</keyword>
<protein>
    <submittedName>
        <fullName evidence="4">Uncharacterized protein</fullName>
    </submittedName>
</protein>
<feature type="compositionally biased region" description="Basic and acidic residues" evidence="1">
    <location>
        <begin position="342"/>
        <end position="353"/>
    </location>
</feature>